<dbReference type="Gene3D" id="3.30.40.10">
    <property type="entry name" value="Zinc/RING finger domain, C3HC4 (zinc finger)"/>
    <property type="match status" value="1"/>
</dbReference>
<keyword evidence="9" id="KW-0833">Ubl conjugation pathway</keyword>
<dbReference type="EC" id="2.3.2.27" evidence="4"/>
<dbReference type="GO" id="GO:0016020">
    <property type="term" value="C:membrane"/>
    <property type="evidence" value="ECO:0007669"/>
    <property type="project" value="UniProtKB-SubCell"/>
</dbReference>
<dbReference type="GO" id="GO:0061630">
    <property type="term" value="F:ubiquitin protein ligase activity"/>
    <property type="evidence" value="ECO:0007669"/>
    <property type="project" value="UniProtKB-EC"/>
</dbReference>
<keyword evidence="11 16" id="KW-1133">Transmembrane helix</keyword>
<dbReference type="InterPro" id="IPR013083">
    <property type="entry name" value="Znf_RING/FYVE/PHD"/>
</dbReference>
<dbReference type="Proteomes" id="UP000596660">
    <property type="component" value="Unplaced"/>
</dbReference>
<keyword evidence="7" id="KW-0479">Metal-binding</keyword>
<evidence type="ECO:0000256" key="10">
    <source>
        <dbReference type="ARBA" id="ARBA00022833"/>
    </source>
</evidence>
<evidence type="ECO:0000256" key="6">
    <source>
        <dbReference type="ARBA" id="ARBA00022692"/>
    </source>
</evidence>
<evidence type="ECO:0000256" key="1">
    <source>
        <dbReference type="ARBA" id="ARBA00000900"/>
    </source>
</evidence>
<dbReference type="PANTHER" id="PTHR45768:SF54">
    <property type="entry name" value="RING-H2 FINGER PROTEIN ATL47-LIKE"/>
    <property type="match status" value="1"/>
</dbReference>
<dbReference type="PANTHER" id="PTHR45768">
    <property type="entry name" value="E3 UBIQUITIN-PROTEIN LIGASE RNF13-LIKE"/>
    <property type="match status" value="1"/>
</dbReference>
<feature type="region of interest" description="Disordered" evidence="15">
    <location>
        <begin position="1"/>
        <end position="23"/>
    </location>
</feature>
<evidence type="ECO:0000256" key="13">
    <source>
        <dbReference type="ARBA" id="ARBA00024209"/>
    </source>
</evidence>
<dbReference type="GO" id="GO:0031625">
    <property type="term" value="F:ubiquitin protein ligase binding"/>
    <property type="evidence" value="ECO:0007669"/>
    <property type="project" value="TreeGrafter"/>
</dbReference>
<evidence type="ECO:0000256" key="12">
    <source>
        <dbReference type="ARBA" id="ARBA00023136"/>
    </source>
</evidence>
<keyword evidence="8 14" id="KW-0863">Zinc-finger</keyword>
<feature type="domain" description="RING-type" evidence="17">
    <location>
        <begin position="126"/>
        <end position="168"/>
    </location>
</feature>
<evidence type="ECO:0000313" key="18">
    <source>
        <dbReference type="EnsemblPlants" id="AUR62008244-RA:cds"/>
    </source>
</evidence>
<dbReference type="PROSITE" id="PS50089">
    <property type="entry name" value="ZF_RING_2"/>
    <property type="match status" value="1"/>
</dbReference>
<feature type="transmembrane region" description="Helical" evidence="16">
    <location>
        <begin position="35"/>
        <end position="57"/>
    </location>
</feature>
<evidence type="ECO:0000256" key="3">
    <source>
        <dbReference type="ARBA" id="ARBA00004906"/>
    </source>
</evidence>
<accession>A0A803L8Q5</accession>
<evidence type="ECO:0000313" key="19">
    <source>
        <dbReference type="Proteomes" id="UP000596660"/>
    </source>
</evidence>
<dbReference type="OrthoDB" id="8062037at2759"/>
<reference evidence="18" key="2">
    <citation type="submission" date="2021-03" db="UniProtKB">
        <authorList>
            <consortium name="EnsemblPlants"/>
        </authorList>
    </citation>
    <scope>IDENTIFICATION</scope>
</reference>
<dbReference type="KEGG" id="cqi:110700420"/>
<dbReference type="Pfam" id="PF13639">
    <property type="entry name" value="zf-RING_2"/>
    <property type="match status" value="1"/>
</dbReference>
<evidence type="ECO:0000256" key="9">
    <source>
        <dbReference type="ARBA" id="ARBA00022786"/>
    </source>
</evidence>
<reference evidence="18" key="1">
    <citation type="journal article" date="2017" name="Nature">
        <title>The genome of Chenopodium quinoa.</title>
        <authorList>
            <person name="Jarvis D.E."/>
            <person name="Ho Y.S."/>
            <person name="Lightfoot D.J."/>
            <person name="Schmoeckel S.M."/>
            <person name="Li B."/>
            <person name="Borm T.J.A."/>
            <person name="Ohyanagi H."/>
            <person name="Mineta K."/>
            <person name="Michell C.T."/>
            <person name="Saber N."/>
            <person name="Kharbatia N.M."/>
            <person name="Rupper R.R."/>
            <person name="Sharp A.R."/>
            <person name="Dally N."/>
            <person name="Boughton B.A."/>
            <person name="Woo Y.H."/>
            <person name="Gao G."/>
            <person name="Schijlen E.G.W.M."/>
            <person name="Guo X."/>
            <person name="Momin A.A."/>
            <person name="Negrao S."/>
            <person name="Al-Babili S."/>
            <person name="Gehring C."/>
            <person name="Roessner U."/>
            <person name="Jung C."/>
            <person name="Murphy K."/>
            <person name="Arold S.T."/>
            <person name="Gojobori T."/>
            <person name="van der Linden C.G."/>
            <person name="van Loo E.N."/>
            <person name="Jellen E.N."/>
            <person name="Maughan P.J."/>
            <person name="Tester M."/>
        </authorList>
    </citation>
    <scope>NUCLEOTIDE SEQUENCE [LARGE SCALE GENOMIC DNA]</scope>
    <source>
        <strain evidence="18">cv. PI 614886</strain>
    </source>
</reference>
<keyword evidence="5" id="KW-0808">Transferase</keyword>
<evidence type="ECO:0000256" key="8">
    <source>
        <dbReference type="ARBA" id="ARBA00022771"/>
    </source>
</evidence>
<proteinExistence type="inferred from homology"/>
<dbReference type="AlphaFoldDB" id="A0A803L8Q5"/>
<dbReference type="EnsemblPlants" id="AUR62008244-RA">
    <property type="protein sequence ID" value="AUR62008244-RA:cds"/>
    <property type="gene ID" value="AUR62008244"/>
</dbReference>
<evidence type="ECO:0000256" key="2">
    <source>
        <dbReference type="ARBA" id="ARBA00004167"/>
    </source>
</evidence>
<comment type="pathway">
    <text evidence="3">Protein modification; protein ubiquitination.</text>
</comment>
<keyword evidence="10" id="KW-0862">Zinc</keyword>
<evidence type="ECO:0000256" key="4">
    <source>
        <dbReference type="ARBA" id="ARBA00012483"/>
    </source>
</evidence>
<organism evidence="18 19">
    <name type="scientific">Chenopodium quinoa</name>
    <name type="common">Quinoa</name>
    <dbReference type="NCBI Taxonomy" id="63459"/>
    <lineage>
        <taxon>Eukaryota</taxon>
        <taxon>Viridiplantae</taxon>
        <taxon>Streptophyta</taxon>
        <taxon>Embryophyta</taxon>
        <taxon>Tracheophyta</taxon>
        <taxon>Spermatophyta</taxon>
        <taxon>Magnoliopsida</taxon>
        <taxon>eudicotyledons</taxon>
        <taxon>Gunneridae</taxon>
        <taxon>Pentapetalae</taxon>
        <taxon>Caryophyllales</taxon>
        <taxon>Chenopodiaceae</taxon>
        <taxon>Chenopodioideae</taxon>
        <taxon>Atripliceae</taxon>
        <taxon>Chenopodium</taxon>
    </lineage>
</organism>
<dbReference type="FunFam" id="3.30.40.10:FF:000231">
    <property type="entry name" value="RING-H2 finger protein ATL46"/>
    <property type="match status" value="1"/>
</dbReference>
<evidence type="ECO:0000259" key="17">
    <source>
        <dbReference type="PROSITE" id="PS50089"/>
    </source>
</evidence>
<evidence type="ECO:0000256" key="14">
    <source>
        <dbReference type="PROSITE-ProRule" id="PRU00175"/>
    </source>
</evidence>
<evidence type="ECO:0000256" key="16">
    <source>
        <dbReference type="SAM" id="Phobius"/>
    </source>
</evidence>
<evidence type="ECO:0000256" key="5">
    <source>
        <dbReference type="ARBA" id="ARBA00022679"/>
    </source>
</evidence>
<dbReference type="GeneID" id="110700420"/>
<keyword evidence="6 16" id="KW-0812">Transmembrane</keyword>
<dbReference type="OMA" id="GEGGWKH"/>
<feature type="compositionally biased region" description="Basic and acidic residues" evidence="15">
    <location>
        <begin position="238"/>
        <end position="249"/>
    </location>
</feature>
<sequence>MSKNSNISIPPPPSTPLPSFPSPPNSSNYSTISPVLLLIIVILAIIFFIAGILQFLVRYLMKRPSFYPTNSLSNSRNPESTNSGAIQRQLQQLFRLHDSGLDQPLIDALPVFYYKDIVGSKEPFDCAVCLCEFCDQDKLRLLPLCSHAFHISCIDTWLLSNSTCPLCRGSLLGSELENQEFSLEFWRAMSFGRSIDCETSFRIGNSFNTSHGYKPTIMEENSNERRVFSVRLGKFKSSNDRGGSTREFENGETSSAKGGNGDRDHNKCNGNVSVSSQIDARRCFSLGSYQYVLADSELQVALSTDVGASSRVTKSEKMMGQCGNNHMVDGDIEGKKISKRSKGESFSVSKIWLWSKKGKFQGHSEDSNGNVNVNSGPTPFNVVLPLSTRDHVLH</sequence>
<comment type="similarity">
    <text evidence="13">Belongs to the RING-type zinc finger family. ATL subfamily.</text>
</comment>
<gene>
    <name evidence="18" type="primary">LOC110700420</name>
</gene>
<comment type="catalytic activity">
    <reaction evidence="1">
        <text>S-ubiquitinyl-[E2 ubiquitin-conjugating enzyme]-L-cysteine + [acceptor protein]-L-lysine = [E2 ubiquitin-conjugating enzyme]-L-cysteine + N(6)-ubiquitinyl-[acceptor protein]-L-lysine.</text>
        <dbReference type="EC" id="2.3.2.27"/>
    </reaction>
</comment>
<dbReference type="Gramene" id="AUR62008244-RA">
    <property type="protein sequence ID" value="AUR62008244-RA:cds"/>
    <property type="gene ID" value="AUR62008244"/>
</dbReference>
<dbReference type="InterPro" id="IPR001841">
    <property type="entry name" value="Znf_RING"/>
</dbReference>
<dbReference type="SMART" id="SM00184">
    <property type="entry name" value="RING"/>
    <property type="match status" value="1"/>
</dbReference>
<keyword evidence="12 16" id="KW-0472">Membrane</keyword>
<feature type="compositionally biased region" description="Pro residues" evidence="15">
    <location>
        <begin position="9"/>
        <end position="23"/>
    </location>
</feature>
<dbReference type="CDD" id="cd16461">
    <property type="entry name" value="RING-H2_EL5-like"/>
    <property type="match status" value="1"/>
</dbReference>
<dbReference type="SUPFAM" id="SSF57850">
    <property type="entry name" value="RING/U-box"/>
    <property type="match status" value="1"/>
</dbReference>
<dbReference type="RefSeq" id="XP_021733653.1">
    <property type="nucleotide sequence ID" value="XM_021877961.1"/>
</dbReference>
<keyword evidence="19" id="KW-1185">Reference proteome</keyword>
<dbReference type="GO" id="GO:0008270">
    <property type="term" value="F:zinc ion binding"/>
    <property type="evidence" value="ECO:0007669"/>
    <property type="project" value="UniProtKB-KW"/>
</dbReference>
<evidence type="ECO:0000256" key="11">
    <source>
        <dbReference type="ARBA" id="ARBA00022989"/>
    </source>
</evidence>
<evidence type="ECO:0000256" key="7">
    <source>
        <dbReference type="ARBA" id="ARBA00022723"/>
    </source>
</evidence>
<name>A0A803L8Q5_CHEQI</name>
<evidence type="ECO:0000256" key="15">
    <source>
        <dbReference type="SAM" id="MobiDB-lite"/>
    </source>
</evidence>
<comment type="subcellular location">
    <subcellularLocation>
        <location evidence="2">Membrane</location>
        <topology evidence="2">Single-pass membrane protein</topology>
    </subcellularLocation>
</comment>
<feature type="region of interest" description="Disordered" evidence="15">
    <location>
        <begin position="238"/>
        <end position="268"/>
    </location>
</feature>
<protein>
    <recommendedName>
        <fullName evidence="4">RING-type E3 ubiquitin transferase</fullName>
        <ecNumber evidence="4">2.3.2.27</ecNumber>
    </recommendedName>
</protein>